<reference evidence="12" key="1">
    <citation type="journal article" date="2020" name="Plant J.">
        <title>Transposons played a major role in the diversification between the closely related almond and peach genomes: results from the almond genome sequence.</title>
        <authorList>
            <person name="Alioto T."/>
            <person name="Alexiou K.G."/>
            <person name="Bardil A."/>
            <person name="Barteri F."/>
            <person name="Castanera R."/>
            <person name="Cruz F."/>
            <person name="Dhingra A."/>
            <person name="Duval H."/>
            <person name="Fernandez I Marti A."/>
            <person name="Frias L."/>
            <person name="Galan B."/>
            <person name="Garcia J.L."/>
            <person name="Howad W."/>
            <person name="Gomez-Garrido J."/>
            <person name="Gut M."/>
            <person name="Julca I."/>
            <person name="Morata J."/>
            <person name="Puigdomenech P."/>
            <person name="Ribeca P."/>
            <person name="Rubio Cabetas M.J."/>
            <person name="Vlasova A."/>
            <person name="Wirthensohn M."/>
            <person name="Garcia-Mas J."/>
            <person name="Gabaldon T."/>
            <person name="Casacuberta J.M."/>
            <person name="Arus P."/>
        </authorList>
    </citation>
    <scope>NUCLEOTIDE SEQUENCE [LARGE SCALE GENOMIC DNA]</scope>
    <source>
        <strain evidence="12">cv. Texas</strain>
    </source>
</reference>
<evidence type="ECO:0000256" key="5">
    <source>
        <dbReference type="ARBA" id="ARBA00022837"/>
    </source>
</evidence>
<feature type="transmembrane region" description="Helical" evidence="9">
    <location>
        <begin position="859"/>
        <end position="885"/>
    </location>
</feature>
<dbReference type="EMBL" id="CABIKO010000063">
    <property type="protein sequence ID" value="VVA22703.1"/>
    <property type="molecule type" value="Genomic_DNA"/>
</dbReference>
<feature type="domain" description="C2" evidence="10">
    <location>
        <begin position="256"/>
        <end position="377"/>
    </location>
</feature>
<dbReference type="Proteomes" id="UP000327085">
    <property type="component" value="Chromosome 4"/>
</dbReference>
<dbReference type="PANTHER" id="PTHR31425:SF52">
    <property type="entry name" value="MULTIPLE C2 DOMAIN AND TRANSMEMBRANE REGION PROTEIN 7"/>
    <property type="match status" value="1"/>
</dbReference>
<evidence type="ECO:0000256" key="4">
    <source>
        <dbReference type="ARBA" id="ARBA00022737"/>
    </source>
</evidence>
<dbReference type="FunFam" id="2.60.40.150:FF:000090">
    <property type="entry name" value="C2 domain-containing protein"/>
    <property type="match status" value="1"/>
</dbReference>
<feature type="domain" description="C2" evidence="10">
    <location>
        <begin position="21"/>
        <end position="144"/>
    </location>
</feature>
<dbReference type="AlphaFoldDB" id="A0A5E4F3Z6"/>
<keyword evidence="6 9" id="KW-1133">Transmembrane helix</keyword>
<dbReference type="CDD" id="cd08378">
    <property type="entry name" value="C2B_MCTP_PRT_plant"/>
    <property type="match status" value="1"/>
</dbReference>
<comment type="subcellular location">
    <subcellularLocation>
        <location evidence="1">Membrane</location>
        <topology evidence="1">Multi-pass membrane protein</topology>
    </subcellularLocation>
</comment>
<keyword evidence="3 9" id="KW-0812">Transmembrane</keyword>
<feature type="domain" description="C2" evidence="10">
    <location>
        <begin position="595"/>
        <end position="729"/>
    </location>
</feature>
<evidence type="ECO:0000256" key="6">
    <source>
        <dbReference type="ARBA" id="ARBA00022989"/>
    </source>
</evidence>
<keyword evidence="4" id="KW-0677">Repeat</keyword>
<dbReference type="InterPro" id="IPR013583">
    <property type="entry name" value="MCTP_C"/>
</dbReference>
<proteinExistence type="inferred from homology"/>
<comment type="similarity">
    <text evidence="2">Belongs to the MCTP family.</text>
</comment>
<evidence type="ECO:0000256" key="2">
    <source>
        <dbReference type="ARBA" id="ARBA00007923"/>
    </source>
</evidence>
<dbReference type="PROSITE" id="PS50004">
    <property type="entry name" value="C2"/>
    <property type="match status" value="4"/>
</dbReference>
<feature type="domain" description="C2" evidence="10">
    <location>
        <begin position="417"/>
        <end position="542"/>
    </location>
</feature>
<dbReference type="Pfam" id="PF08372">
    <property type="entry name" value="PRT_C"/>
    <property type="match status" value="1"/>
</dbReference>
<dbReference type="PANTHER" id="PTHR31425">
    <property type="entry name" value="PHOSPHORIBOSYLANTHRANILATE TRANSFERASE ISOFORM 1"/>
    <property type="match status" value="1"/>
</dbReference>
<dbReference type="SMART" id="SM00239">
    <property type="entry name" value="C2"/>
    <property type="match status" value="4"/>
</dbReference>
<dbReference type="InterPro" id="IPR035892">
    <property type="entry name" value="C2_domain_sf"/>
</dbReference>
<dbReference type="CDD" id="cd08379">
    <property type="entry name" value="C2D_MCTP_PRT_plant"/>
    <property type="match status" value="1"/>
</dbReference>
<evidence type="ECO:0000313" key="11">
    <source>
        <dbReference type="EMBL" id="VVA22703.1"/>
    </source>
</evidence>
<evidence type="ECO:0000256" key="7">
    <source>
        <dbReference type="ARBA" id="ARBA00023136"/>
    </source>
</evidence>
<protein>
    <submittedName>
        <fullName evidence="11">PREDICTED: FT-interacting</fullName>
    </submittedName>
</protein>
<keyword evidence="5" id="KW-0106">Calcium</keyword>
<feature type="transmembrane region" description="Helical" evidence="9">
    <location>
        <begin position="973"/>
        <end position="1002"/>
    </location>
</feature>
<dbReference type="CDD" id="cd04019">
    <property type="entry name" value="C2C_MCTP_PRT_plant"/>
    <property type="match status" value="1"/>
</dbReference>
<feature type="region of interest" description="Disordered" evidence="8">
    <location>
        <begin position="194"/>
        <end position="232"/>
    </location>
</feature>
<dbReference type="SUPFAM" id="SSF49562">
    <property type="entry name" value="C2 domain (Calcium/lipid-binding domain, CaLB)"/>
    <property type="match status" value="4"/>
</dbReference>
<evidence type="ECO:0000259" key="10">
    <source>
        <dbReference type="PROSITE" id="PS50004"/>
    </source>
</evidence>
<feature type="transmembrane region" description="Helical" evidence="9">
    <location>
        <begin position="829"/>
        <end position="847"/>
    </location>
</feature>
<gene>
    <name evidence="11" type="ORF">ALMOND_2B011356</name>
</gene>
<dbReference type="InterPro" id="IPR047255">
    <property type="entry name" value="C2D_MCTP_PRT_plant"/>
</dbReference>
<name>A0A5E4F3Z6_PRUDU</name>
<evidence type="ECO:0000256" key="8">
    <source>
        <dbReference type="SAM" id="MobiDB-lite"/>
    </source>
</evidence>
<keyword evidence="7 9" id="KW-0472">Membrane</keyword>
<accession>A0A5E4F3Z6</accession>
<dbReference type="Gene3D" id="2.60.40.150">
    <property type="entry name" value="C2 domain"/>
    <property type="match status" value="4"/>
</dbReference>
<dbReference type="InterPro" id="IPR000008">
    <property type="entry name" value="C2_dom"/>
</dbReference>
<evidence type="ECO:0000256" key="9">
    <source>
        <dbReference type="SAM" id="Phobius"/>
    </source>
</evidence>
<dbReference type="InterPro" id="IPR047258">
    <property type="entry name" value="C2C_MCTP_PRT_plant"/>
</dbReference>
<evidence type="ECO:0000256" key="1">
    <source>
        <dbReference type="ARBA" id="ARBA00004141"/>
    </source>
</evidence>
<sequence>MSEFTHDNLRGPDKVMLLYAQPEECADTYVTVMMSNPHKLGVVVVGAHNLYPEDDEGSCSAFVELSFDGLRLRTTVKEKDLNPVWNESFYFNISESSHLDKLRLDAYVYHSVKPTYFKTKSFLGKIRIPGDSLSTYSDDIATDFLLEKRGIFSHVRGELTLKVYVTGPEPSNMSSSTPTAQEQLMTQGISNPATRNAEEAETRHTSHRLPNPSHHENQPRQRPGAPPFSIKDDTCGFALKETSPNLGGGQVVAGRFINGPKTASAYDLVERMDILYVKVVNARDLPSRGVTGSLNPFVEVKAGNYKGTTKHFEKQKNPVWNQVFAFSKERMQMRELEVLIKHKDPSQDDDIVGYVTFPLHVVPTIVPPESPLEPKWYPLEGQRVRRIKGEVMLAVWYGTQADTAFSEAWHSDAVPLHSSQSQIDSTVIRSKIYQAPRLWYVRVNIIEAQDLFVREDDNLPNAYVRLKMGNQDLRTKPVQDQNLNPIWNEEFLFVTTDDPFPDLVLSVEDRVGNKDTLIGSALIKLHDVQMRVDDRSIPSRWFNLEKSSVTDHPDDATNEVLLQESNSGDDTFSSRVHLRICIEGGYHVFDETAYYSSDFRPTAEQLRRPSIGVLELGILGVVGIQPIKPRDDRGTADTYCVAKYGDKWVRTRTIVDNLSPKYNEQYNWEVFDPATVLTVGVFDNSELLSEVHGDSNTNNSGNYYKHQKIGRVRIRISTLEVGRIYTHSYPLVALHPSGVKKMGELHLAIRFLCPSLLNRLYIYSQPLLPKMHYVSPISDMESDRLHFQAVNLVAAWLVQDELPLRKEVVRYMCDIDVHMFSLRRSKANFFRVMSTLSGLFALFKWFSEICMWKNPIMTVLVHVLFFMLVRFPQLIFPTIFIYLFLTGLWNFRFRPLYPPHISTGLSYAELAHPDELDEEFDSFPTTRRPDIVRMRYDRLRSVAGRIQTLAGDVAVYGERIQALLSWRDSLATALFVTFCFVAALVFYFTPIHVVVALAWLLIMMPPRFRRSWPSGPINFFRRLPAKADILL</sequence>
<dbReference type="GO" id="GO:0016020">
    <property type="term" value="C:membrane"/>
    <property type="evidence" value="ECO:0007669"/>
    <property type="project" value="UniProtKB-SubCell"/>
</dbReference>
<dbReference type="InterPro" id="IPR047259">
    <property type="entry name" value="QUIRKY-like"/>
</dbReference>
<dbReference type="Pfam" id="PF00168">
    <property type="entry name" value="C2"/>
    <property type="match status" value="4"/>
</dbReference>
<evidence type="ECO:0000256" key="3">
    <source>
        <dbReference type="ARBA" id="ARBA00022692"/>
    </source>
</evidence>
<dbReference type="InParanoid" id="A0A5E4F3Z6"/>
<organism evidence="11 12">
    <name type="scientific">Prunus dulcis</name>
    <name type="common">Almond</name>
    <name type="synonym">Amygdalus dulcis</name>
    <dbReference type="NCBI Taxonomy" id="3755"/>
    <lineage>
        <taxon>Eukaryota</taxon>
        <taxon>Viridiplantae</taxon>
        <taxon>Streptophyta</taxon>
        <taxon>Embryophyta</taxon>
        <taxon>Tracheophyta</taxon>
        <taxon>Spermatophyta</taxon>
        <taxon>Magnoliopsida</taxon>
        <taxon>eudicotyledons</taxon>
        <taxon>Gunneridae</taxon>
        <taxon>Pentapetalae</taxon>
        <taxon>rosids</taxon>
        <taxon>fabids</taxon>
        <taxon>Rosales</taxon>
        <taxon>Rosaceae</taxon>
        <taxon>Amygdaloideae</taxon>
        <taxon>Amygdaleae</taxon>
        <taxon>Prunus</taxon>
    </lineage>
</organism>
<dbReference type="OMA" id="ETRHTSH"/>
<dbReference type="Gramene" id="VVA22703">
    <property type="protein sequence ID" value="VVA22703"/>
    <property type="gene ID" value="Prudul26B011356"/>
</dbReference>
<evidence type="ECO:0000313" key="12">
    <source>
        <dbReference type="Proteomes" id="UP000327085"/>
    </source>
</evidence>
<dbReference type="InterPro" id="IPR047257">
    <property type="entry name" value="C2B_MCTP_PRT_plant"/>
</dbReference>